<dbReference type="InterPro" id="IPR036397">
    <property type="entry name" value="RNaseH_sf"/>
</dbReference>
<dbReference type="Gene3D" id="3.30.420.10">
    <property type="entry name" value="Ribonuclease H-like superfamily/Ribonuclease H"/>
    <property type="match status" value="1"/>
</dbReference>
<dbReference type="GO" id="GO:0003676">
    <property type="term" value="F:nucleic acid binding"/>
    <property type="evidence" value="ECO:0007669"/>
    <property type="project" value="InterPro"/>
</dbReference>
<dbReference type="InterPro" id="IPR047655">
    <property type="entry name" value="Transpos_IS630-like"/>
</dbReference>
<gene>
    <name evidence="2" type="ORF">G6F64_009432</name>
</gene>
<accession>A0A9P6X3J6</accession>
<organism evidence="2 3">
    <name type="scientific">Rhizopus oryzae</name>
    <name type="common">Mucormycosis agent</name>
    <name type="synonym">Rhizopus arrhizus var. delemar</name>
    <dbReference type="NCBI Taxonomy" id="64495"/>
    <lineage>
        <taxon>Eukaryota</taxon>
        <taxon>Fungi</taxon>
        <taxon>Fungi incertae sedis</taxon>
        <taxon>Mucoromycota</taxon>
        <taxon>Mucoromycotina</taxon>
        <taxon>Mucoromycetes</taxon>
        <taxon>Mucorales</taxon>
        <taxon>Mucorineae</taxon>
        <taxon>Rhizopodaceae</taxon>
        <taxon>Rhizopus</taxon>
    </lineage>
</organism>
<sequence>MKDLDTRMEDVTNLAEKIKKQYTTYNNYSNEQKLPFVYYNRVKLYNAAKSGRLAGGIAERTAQKWAKRLKEDKDWNILEKQTNKVNRKTSQLQEEHKVHLINFYDEHPQARVSDAVASLTEKFENFTLKNSSVQVFLKNECNLSFKRITRHPVARNNDFKLANRKAWVEEWSKTDMNFLENCVFIDESGFDINMRPPGGWSEKGTAAIVITPSTRAVSHTILGAISVNSVIAMELRNSQALKRIKIDNVGRKRKAPTDSSKRTRKGTVTGHYLQFIHKTLNEMDLFEEMKGYYLIMDNAPIHTANEISEMITERGYRCVYLPPYSPELNPIENFWSVVKNKELEPKSTSIQDL</sequence>
<feature type="domain" description="Tc1-like transposase DDE" evidence="1">
    <location>
        <begin position="283"/>
        <end position="344"/>
    </location>
</feature>
<dbReference type="AlphaFoldDB" id="A0A9P6X3J6"/>
<evidence type="ECO:0000313" key="3">
    <source>
        <dbReference type="Proteomes" id="UP000716291"/>
    </source>
</evidence>
<dbReference type="InterPro" id="IPR038717">
    <property type="entry name" value="Tc1-like_DDE_dom"/>
</dbReference>
<keyword evidence="3" id="KW-1185">Reference proteome</keyword>
<evidence type="ECO:0000259" key="1">
    <source>
        <dbReference type="Pfam" id="PF13358"/>
    </source>
</evidence>
<protein>
    <recommendedName>
        <fullName evidence="1">Tc1-like transposase DDE domain-containing protein</fullName>
    </recommendedName>
</protein>
<dbReference type="NCBIfam" id="NF033545">
    <property type="entry name" value="transpos_IS630"/>
    <property type="match status" value="1"/>
</dbReference>
<dbReference type="PANTHER" id="PTHR46564">
    <property type="entry name" value="TRANSPOSASE"/>
    <property type="match status" value="1"/>
</dbReference>
<name>A0A9P6X3J6_RHIOR</name>
<dbReference type="OrthoDB" id="2283132at2759"/>
<comment type="caution">
    <text evidence="2">The sequence shown here is derived from an EMBL/GenBank/DDBJ whole genome shotgun (WGS) entry which is preliminary data.</text>
</comment>
<dbReference type="PANTHER" id="PTHR46564:SF1">
    <property type="entry name" value="TRANSPOSASE"/>
    <property type="match status" value="1"/>
</dbReference>
<proteinExistence type="predicted"/>
<dbReference type="EMBL" id="JAANQT010001718">
    <property type="protein sequence ID" value="KAG1304173.1"/>
    <property type="molecule type" value="Genomic_DNA"/>
</dbReference>
<dbReference type="Pfam" id="PF13358">
    <property type="entry name" value="DDE_3"/>
    <property type="match status" value="1"/>
</dbReference>
<reference evidence="2" key="1">
    <citation type="journal article" date="2020" name="Microb. Genom.">
        <title>Genetic diversity of clinical and environmental Mucorales isolates obtained from an investigation of mucormycosis cases among solid organ transplant recipients.</title>
        <authorList>
            <person name="Nguyen M.H."/>
            <person name="Kaul D."/>
            <person name="Muto C."/>
            <person name="Cheng S.J."/>
            <person name="Richter R.A."/>
            <person name="Bruno V.M."/>
            <person name="Liu G."/>
            <person name="Beyhan S."/>
            <person name="Sundermann A.J."/>
            <person name="Mounaud S."/>
            <person name="Pasculle A.W."/>
            <person name="Nierman W.C."/>
            <person name="Driscoll E."/>
            <person name="Cumbie R."/>
            <person name="Clancy C.J."/>
            <person name="Dupont C.L."/>
        </authorList>
    </citation>
    <scope>NUCLEOTIDE SEQUENCE</scope>
    <source>
        <strain evidence="2">GL11</strain>
    </source>
</reference>
<dbReference type="Proteomes" id="UP000716291">
    <property type="component" value="Unassembled WGS sequence"/>
</dbReference>
<evidence type="ECO:0000313" key="2">
    <source>
        <dbReference type="EMBL" id="KAG1304173.1"/>
    </source>
</evidence>